<dbReference type="PANTHER" id="PTHR43205">
    <property type="entry name" value="PROSTAGLANDIN REDUCTASE"/>
    <property type="match status" value="1"/>
</dbReference>
<feature type="domain" description="Enoyl reductase (ER)" evidence="2">
    <location>
        <begin position="16"/>
        <end position="329"/>
    </location>
</feature>
<dbReference type="AlphaFoldDB" id="A0A7W8E9S9"/>
<dbReference type="SUPFAM" id="SSF50129">
    <property type="entry name" value="GroES-like"/>
    <property type="match status" value="1"/>
</dbReference>
<dbReference type="Pfam" id="PF00107">
    <property type="entry name" value="ADH_zinc_N"/>
    <property type="match status" value="1"/>
</dbReference>
<dbReference type="FunFam" id="3.40.50.720:FF:000121">
    <property type="entry name" value="Prostaglandin reductase 2"/>
    <property type="match status" value="1"/>
</dbReference>
<reference evidence="3 4" key="1">
    <citation type="submission" date="2020-08" db="EMBL/GenBank/DDBJ databases">
        <title>Genomic Encyclopedia of Type Strains, Phase IV (KMG-V): Genome sequencing to study the core and pangenomes of soil and plant-associated prokaryotes.</title>
        <authorList>
            <person name="Whitman W."/>
        </authorList>
    </citation>
    <scope>NUCLEOTIDE SEQUENCE [LARGE SCALE GENOMIC DNA]</scope>
    <source>
        <strain evidence="3 4">X5P3</strain>
    </source>
</reference>
<protein>
    <recommendedName>
        <fullName evidence="2">Enoyl reductase (ER) domain-containing protein</fullName>
    </recommendedName>
</protein>
<dbReference type="Gene3D" id="3.90.180.10">
    <property type="entry name" value="Medium-chain alcohol dehydrogenases, catalytic domain"/>
    <property type="match status" value="1"/>
</dbReference>
<dbReference type="Gene3D" id="3.40.50.720">
    <property type="entry name" value="NAD(P)-binding Rossmann-like Domain"/>
    <property type="match status" value="1"/>
</dbReference>
<sequence length="331" mass="35590">MNTASREIRLASRPEGTPTLDNFKLAEVELNTLADGHVRVRNQWMSVDPYMRGRMRDYESYLPPFQIGKALEGAAVGQVIESNNAEFHVGDTVLSMLGWREVFDAAPQALRKPSVPVASPEMYLGICGNTGHTAYIGLTEVIRLKQGETIFVSAAAGAVGSVVCQIALLLGATVIASAGGADKVEYVRSLGVERIIDYKSTNDLTQIVRKLAPQGIDAYFDNVGGEHLDAALASARNFARFALCGMISGYSGAGTQPQNLLMAIEKRLLLQGFLVSDHLAGRAAFIEQMNQWIESGEVIAKNTLEFGIEQAPAAFLQLFSGANVGKVLVGL</sequence>
<dbReference type="EMBL" id="JACHIO010000003">
    <property type="protein sequence ID" value="MBB5062675.1"/>
    <property type="molecule type" value="Genomic_DNA"/>
</dbReference>
<comment type="caution">
    <text evidence="3">The sequence shown here is derived from an EMBL/GenBank/DDBJ whole genome shotgun (WGS) entry which is preliminary data.</text>
</comment>
<dbReference type="SUPFAM" id="SSF51735">
    <property type="entry name" value="NAD(P)-binding Rossmann-fold domains"/>
    <property type="match status" value="1"/>
</dbReference>
<dbReference type="Proteomes" id="UP000584867">
    <property type="component" value="Unassembled WGS sequence"/>
</dbReference>
<proteinExistence type="predicted"/>
<dbReference type="InterPro" id="IPR041694">
    <property type="entry name" value="ADH_N_2"/>
</dbReference>
<evidence type="ECO:0000313" key="3">
    <source>
        <dbReference type="EMBL" id="MBB5062675.1"/>
    </source>
</evidence>
<dbReference type="InterPro" id="IPR036291">
    <property type="entry name" value="NAD(P)-bd_dom_sf"/>
</dbReference>
<dbReference type="InterPro" id="IPR011032">
    <property type="entry name" value="GroES-like_sf"/>
</dbReference>
<dbReference type="CDD" id="cd05288">
    <property type="entry name" value="PGDH"/>
    <property type="match status" value="1"/>
</dbReference>
<dbReference type="InterPro" id="IPR045010">
    <property type="entry name" value="MDR_fam"/>
</dbReference>
<accession>A0A7W8E9S9</accession>
<dbReference type="SMART" id="SM00829">
    <property type="entry name" value="PKS_ER"/>
    <property type="match status" value="1"/>
</dbReference>
<dbReference type="PANTHER" id="PTHR43205:SF7">
    <property type="entry name" value="PROSTAGLANDIN REDUCTASE 1"/>
    <property type="match status" value="1"/>
</dbReference>
<evidence type="ECO:0000256" key="1">
    <source>
        <dbReference type="ARBA" id="ARBA00023002"/>
    </source>
</evidence>
<dbReference type="InterPro" id="IPR020843">
    <property type="entry name" value="ER"/>
</dbReference>
<evidence type="ECO:0000259" key="2">
    <source>
        <dbReference type="SMART" id="SM00829"/>
    </source>
</evidence>
<keyword evidence="1" id="KW-0560">Oxidoreductase</keyword>
<dbReference type="InterPro" id="IPR013149">
    <property type="entry name" value="ADH-like_C"/>
</dbReference>
<name>A0A7W8E9S9_9BACT</name>
<evidence type="ECO:0000313" key="4">
    <source>
        <dbReference type="Proteomes" id="UP000584867"/>
    </source>
</evidence>
<dbReference type="RefSeq" id="WP_184253260.1">
    <property type="nucleotide sequence ID" value="NZ_JACHIO010000003.1"/>
</dbReference>
<gene>
    <name evidence="3" type="ORF">HDF15_001005</name>
</gene>
<organism evidence="3 4">
    <name type="scientific">Granulicella mallensis</name>
    <dbReference type="NCBI Taxonomy" id="940614"/>
    <lineage>
        <taxon>Bacteria</taxon>
        <taxon>Pseudomonadati</taxon>
        <taxon>Acidobacteriota</taxon>
        <taxon>Terriglobia</taxon>
        <taxon>Terriglobales</taxon>
        <taxon>Acidobacteriaceae</taxon>
        <taxon>Granulicella</taxon>
    </lineage>
</organism>
<dbReference type="Pfam" id="PF16884">
    <property type="entry name" value="ADH_N_2"/>
    <property type="match status" value="1"/>
</dbReference>
<dbReference type="GO" id="GO:0016628">
    <property type="term" value="F:oxidoreductase activity, acting on the CH-CH group of donors, NAD or NADP as acceptor"/>
    <property type="evidence" value="ECO:0007669"/>
    <property type="project" value="InterPro"/>
</dbReference>